<keyword evidence="2" id="KW-1133">Transmembrane helix</keyword>
<feature type="domain" description="Signal transduction histidine kinase internal region" evidence="3">
    <location>
        <begin position="393"/>
        <end position="473"/>
    </location>
</feature>
<dbReference type="SUPFAM" id="SSF48452">
    <property type="entry name" value="TPR-like"/>
    <property type="match status" value="1"/>
</dbReference>
<dbReference type="PANTHER" id="PTHR34220">
    <property type="entry name" value="SENSOR HISTIDINE KINASE YPDA"/>
    <property type="match status" value="1"/>
</dbReference>
<accession>A0A841MUE7</accession>
<feature type="repeat" description="TPR" evidence="1">
    <location>
        <begin position="201"/>
        <end position="234"/>
    </location>
</feature>
<evidence type="ECO:0000313" key="4">
    <source>
        <dbReference type="EMBL" id="MBB6328224.1"/>
    </source>
</evidence>
<dbReference type="RefSeq" id="WP_184496996.1">
    <property type="nucleotide sequence ID" value="NZ_JACIJO010000003.1"/>
</dbReference>
<feature type="repeat" description="TPR" evidence="1">
    <location>
        <begin position="161"/>
        <end position="194"/>
    </location>
</feature>
<evidence type="ECO:0000256" key="1">
    <source>
        <dbReference type="PROSITE-ProRule" id="PRU00339"/>
    </source>
</evidence>
<dbReference type="GO" id="GO:0000155">
    <property type="term" value="F:phosphorelay sensor kinase activity"/>
    <property type="evidence" value="ECO:0007669"/>
    <property type="project" value="InterPro"/>
</dbReference>
<dbReference type="InterPro" id="IPR036890">
    <property type="entry name" value="HATPase_C_sf"/>
</dbReference>
<sequence>MINCLILNFAFYFFGLILQGIPSDSDSLKLKKDHLDLADTLILDKRNDFIKQSLFTNSSDSTLLEMALETLAFSEYLGYQKGALMANERLGLIYQYRFSNPYIALDYYLQALSISESNPAVREFKWGIQGNIGTIYYEQEEYEKGLEIFKEVASNSRKLELTAILNIGNIYGSLQKNDSAIFYFEKALEYEQIKSNPVQLANLYSNLSLIYVQSNQLENALETAERSLALVDSLEIDFVKPTAYANSAMAFLENGDLNKAEQMALMSLEYSQKQENLFIQKSAWGTLADIYEARGKYKESLDAYKNFATLKDSLTNQNRRVEVSRKQMAFDFEKERAQARVDIERQKLVRNFTLGLAILIGLILLIGGYLYKRRRDSLAKIKDAEFKTLVSETELKALRSQMNPHFIFNSLNSIGDYILKNDSDSAQDYLSKFGKLIRIVLENSGQEEITLREDVEFLELYLQIESKRQPHRFSYSIRFAENIDLDAILVPPMLLQPFIENAIWHAFPENGERGRIEISFEVKGENLLCIVEDNGIGRAKSSNSIGKKSMGVAITENRIKILNEKSGTQGSLQIIDKTLDSGTKVEIMLPLHLAY</sequence>
<reference evidence="4 5" key="1">
    <citation type="submission" date="2020-08" db="EMBL/GenBank/DDBJ databases">
        <title>Genomic Encyclopedia of Type Strains, Phase IV (KMG-IV): sequencing the most valuable type-strain genomes for metagenomic binning, comparative biology and taxonomic classification.</title>
        <authorList>
            <person name="Goeker M."/>
        </authorList>
    </citation>
    <scope>NUCLEOTIDE SEQUENCE [LARGE SCALE GENOMIC DNA]</scope>
    <source>
        <strain evidence="4 5">DSM 102044</strain>
    </source>
</reference>
<keyword evidence="1" id="KW-0802">TPR repeat</keyword>
<dbReference type="PANTHER" id="PTHR34220:SF7">
    <property type="entry name" value="SENSOR HISTIDINE KINASE YPDA"/>
    <property type="match status" value="1"/>
</dbReference>
<dbReference type="Pfam" id="PF13181">
    <property type="entry name" value="TPR_8"/>
    <property type="match status" value="2"/>
</dbReference>
<dbReference type="InterPro" id="IPR019734">
    <property type="entry name" value="TPR_rpt"/>
</dbReference>
<dbReference type="AlphaFoldDB" id="A0A841MUE7"/>
<dbReference type="Pfam" id="PF06580">
    <property type="entry name" value="His_kinase"/>
    <property type="match status" value="1"/>
</dbReference>
<dbReference type="PROSITE" id="PS50005">
    <property type="entry name" value="TPR"/>
    <property type="match status" value="2"/>
</dbReference>
<dbReference type="Gene3D" id="1.25.40.10">
    <property type="entry name" value="Tetratricopeptide repeat domain"/>
    <property type="match status" value="2"/>
</dbReference>
<feature type="transmembrane region" description="Helical" evidence="2">
    <location>
        <begin position="352"/>
        <end position="371"/>
    </location>
</feature>
<evidence type="ECO:0000259" key="3">
    <source>
        <dbReference type="Pfam" id="PF06580"/>
    </source>
</evidence>
<keyword evidence="2" id="KW-0472">Membrane</keyword>
<organism evidence="4 5">
    <name type="scientific">Algoriphagus iocasae</name>
    <dbReference type="NCBI Taxonomy" id="1836499"/>
    <lineage>
        <taxon>Bacteria</taxon>
        <taxon>Pseudomonadati</taxon>
        <taxon>Bacteroidota</taxon>
        <taxon>Cytophagia</taxon>
        <taxon>Cytophagales</taxon>
        <taxon>Cyclobacteriaceae</taxon>
        <taxon>Algoriphagus</taxon>
    </lineage>
</organism>
<dbReference type="SMART" id="SM00028">
    <property type="entry name" value="TPR"/>
    <property type="match status" value="5"/>
</dbReference>
<keyword evidence="5" id="KW-1185">Reference proteome</keyword>
<evidence type="ECO:0000313" key="5">
    <source>
        <dbReference type="Proteomes" id="UP000588604"/>
    </source>
</evidence>
<comment type="caution">
    <text evidence="4">The sequence shown here is derived from an EMBL/GenBank/DDBJ whole genome shotgun (WGS) entry which is preliminary data.</text>
</comment>
<dbReference type="InterPro" id="IPR010559">
    <property type="entry name" value="Sig_transdc_His_kin_internal"/>
</dbReference>
<dbReference type="EMBL" id="JACIJO010000003">
    <property type="protein sequence ID" value="MBB6328224.1"/>
    <property type="molecule type" value="Genomic_DNA"/>
</dbReference>
<protein>
    <submittedName>
        <fullName evidence="4">Tetratricopeptide (TPR) repeat protein</fullName>
    </submittedName>
</protein>
<dbReference type="Proteomes" id="UP000588604">
    <property type="component" value="Unassembled WGS sequence"/>
</dbReference>
<dbReference type="InterPro" id="IPR050640">
    <property type="entry name" value="Bact_2-comp_sensor_kinase"/>
</dbReference>
<dbReference type="SUPFAM" id="SSF55874">
    <property type="entry name" value="ATPase domain of HSP90 chaperone/DNA topoisomerase II/histidine kinase"/>
    <property type="match status" value="1"/>
</dbReference>
<evidence type="ECO:0000256" key="2">
    <source>
        <dbReference type="SAM" id="Phobius"/>
    </source>
</evidence>
<dbReference type="Gene3D" id="3.30.565.10">
    <property type="entry name" value="Histidine kinase-like ATPase, C-terminal domain"/>
    <property type="match status" value="1"/>
</dbReference>
<name>A0A841MUE7_9BACT</name>
<proteinExistence type="predicted"/>
<gene>
    <name evidence="4" type="ORF">FHS59_003867</name>
</gene>
<dbReference type="InterPro" id="IPR011990">
    <property type="entry name" value="TPR-like_helical_dom_sf"/>
</dbReference>
<keyword evidence="2" id="KW-0812">Transmembrane</keyword>
<dbReference type="GO" id="GO:0016020">
    <property type="term" value="C:membrane"/>
    <property type="evidence" value="ECO:0007669"/>
    <property type="project" value="InterPro"/>
</dbReference>